<feature type="domain" description="RING-type" evidence="16">
    <location>
        <begin position="114"/>
        <end position="156"/>
    </location>
</feature>
<organism evidence="17">
    <name type="scientific">Triticum aestivum</name>
    <name type="common">Wheat</name>
    <dbReference type="NCBI Taxonomy" id="4565"/>
    <lineage>
        <taxon>Eukaryota</taxon>
        <taxon>Viridiplantae</taxon>
        <taxon>Streptophyta</taxon>
        <taxon>Embryophyta</taxon>
        <taxon>Tracheophyta</taxon>
        <taxon>Spermatophyta</taxon>
        <taxon>Magnoliopsida</taxon>
        <taxon>Liliopsida</taxon>
        <taxon>Poales</taxon>
        <taxon>Poaceae</taxon>
        <taxon>BOP clade</taxon>
        <taxon>Pooideae</taxon>
        <taxon>Triticodae</taxon>
        <taxon>Triticeae</taxon>
        <taxon>Triticinae</taxon>
        <taxon>Triticum</taxon>
    </lineage>
</organism>
<comment type="pathway">
    <text evidence="3">Protein modification; protein ubiquitination.</text>
</comment>
<dbReference type="OMA" id="CHISHGM"/>
<comment type="subcellular location">
    <subcellularLocation>
        <location evidence="2">Membrane</location>
        <topology evidence="2">Single-pass membrane protein</topology>
    </subcellularLocation>
</comment>
<feature type="region of interest" description="Disordered" evidence="14">
    <location>
        <begin position="1"/>
        <end position="20"/>
    </location>
</feature>
<sequence>MSGDRFTGAPASNGPPAPYPRQQNYSFNGRVLLMAAFLLFGLTIFFTLIRFLLYVLVARSGGRRRRGSFTAGILRSINSFGGTSGRRGLDASALSALPVTTYRKEGAATAGADCAVCLSELADGEKVRELPNCGHSFHVECVDAWLRSRTTCPLCRAEAELPKGNDKAEVAAQSSSSSSSSSAREPPQQALFGAGGTLIVTVQGGFPDTQRGVRGSTSG</sequence>
<evidence type="ECO:0000256" key="12">
    <source>
        <dbReference type="ARBA" id="ARBA00023136"/>
    </source>
</evidence>
<dbReference type="InterPro" id="IPR044600">
    <property type="entry name" value="ATL1/ATL16-like"/>
</dbReference>
<feature type="transmembrane region" description="Helical" evidence="15">
    <location>
        <begin position="31"/>
        <end position="57"/>
    </location>
</feature>
<evidence type="ECO:0000259" key="16">
    <source>
        <dbReference type="PROSITE" id="PS50089"/>
    </source>
</evidence>
<protein>
    <recommendedName>
        <fullName evidence="4">RING-type E3 ubiquitin transferase</fullName>
        <ecNumber evidence="4">2.3.2.27</ecNumber>
    </recommendedName>
</protein>
<evidence type="ECO:0000256" key="5">
    <source>
        <dbReference type="ARBA" id="ARBA00022679"/>
    </source>
</evidence>
<reference evidence="17" key="2">
    <citation type="submission" date="2020-03" db="EMBL/GenBank/DDBJ databases">
        <title>The second near-complete assembly of the hexaploid bread wheat (Triticum aestivum) genome.</title>
        <authorList>
            <person name="Zimin A.V."/>
            <person name="Puiu D."/>
            <person name="Shumante A."/>
            <person name="Alonge M."/>
            <person name="Salzberg S.L."/>
        </authorList>
    </citation>
    <scope>NUCLEOTIDE SEQUENCE</scope>
    <source>
        <tissue evidence="17">Leaf</tissue>
    </source>
</reference>
<evidence type="ECO:0000256" key="2">
    <source>
        <dbReference type="ARBA" id="ARBA00004167"/>
    </source>
</evidence>
<reference evidence="17" key="1">
    <citation type="journal article" date="2017" name="Gigascience">
        <title>The first near-complete assembly of the hexaploid bread wheat genome, Triticum aestivum.</title>
        <authorList>
            <person name="Zimin A.V."/>
            <person name="Puiu D."/>
            <person name="Hall R."/>
            <person name="Kingan S."/>
            <person name="Clavijo B.J."/>
            <person name="Salzberg S.L."/>
        </authorList>
    </citation>
    <scope>NUCLEOTIDE SEQUENCE</scope>
    <source>
        <tissue evidence="17">Leaf</tissue>
    </source>
</reference>
<dbReference type="InterPro" id="IPR001841">
    <property type="entry name" value="Znf_RING"/>
</dbReference>
<dbReference type="SMART" id="SM00184">
    <property type="entry name" value="RING"/>
    <property type="match status" value="1"/>
</dbReference>
<dbReference type="EMBL" id="CM022218">
    <property type="protein sequence ID" value="KAF7028712.1"/>
    <property type="molecule type" value="Genomic_DNA"/>
</dbReference>
<keyword evidence="8 13" id="KW-0863">Zinc-finger</keyword>
<accession>A0A3B6FK28</accession>
<evidence type="ECO:0000256" key="15">
    <source>
        <dbReference type="SAM" id="Phobius"/>
    </source>
</evidence>
<evidence type="ECO:0000256" key="3">
    <source>
        <dbReference type="ARBA" id="ARBA00004906"/>
    </source>
</evidence>
<comment type="caution">
    <text evidence="17">The sequence shown here is derived from an EMBL/GenBank/DDBJ whole genome shotgun (WGS) entry which is preliminary data.</text>
</comment>
<dbReference type="STRING" id="4565.A0A077RY05"/>
<dbReference type="CDD" id="cd16461">
    <property type="entry name" value="RING-H2_EL5-like"/>
    <property type="match status" value="1"/>
</dbReference>
<dbReference type="EC" id="2.3.2.27" evidence="4"/>
<keyword evidence="5" id="KW-0808">Transferase</keyword>
<evidence type="ECO:0000256" key="7">
    <source>
        <dbReference type="ARBA" id="ARBA00022723"/>
    </source>
</evidence>
<evidence type="ECO:0000256" key="9">
    <source>
        <dbReference type="ARBA" id="ARBA00022786"/>
    </source>
</evidence>
<evidence type="ECO:0000256" key="10">
    <source>
        <dbReference type="ARBA" id="ARBA00022833"/>
    </source>
</evidence>
<evidence type="ECO:0000256" key="6">
    <source>
        <dbReference type="ARBA" id="ARBA00022692"/>
    </source>
</evidence>
<dbReference type="SMART" id="SM01197">
    <property type="entry name" value="FANCL_C"/>
    <property type="match status" value="1"/>
</dbReference>
<name>A0A3B6FK28_WHEAT</name>
<evidence type="ECO:0000313" key="17">
    <source>
        <dbReference type="EMBL" id="KAF7028712.1"/>
    </source>
</evidence>
<gene>
    <name evidence="17" type="ORF">CFC21_040580</name>
</gene>
<evidence type="ECO:0000256" key="11">
    <source>
        <dbReference type="ARBA" id="ARBA00022989"/>
    </source>
</evidence>
<dbReference type="InterPro" id="IPR013083">
    <property type="entry name" value="Znf_RING/FYVE/PHD"/>
</dbReference>
<dbReference type="PANTHER" id="PTHR46913">
    <property type="entry name" value="RING-H2 FINGER PROTEIN ATL16"/>
    <property type="match status" value="1"/>
</dbReference>
<proteinExistence type="predicted"/>
<keyword evidence="7" id="KW-0479">Metal-binding</keyword>
<dbReference type="Proteomes" id="UP000815260">
    <property type="component" value="Chromosome 3B"/>
</dbReference>
<dbReference type="Pfam" id="PF13639">
    <property type="entry name" value="zf-RING_2"/>
    <property type="match status" value="1"/>
</dbReference>
<dbReference type="SUPFAM" id="SSF57850">
    <property type="entry name" value="RING/U-box"/>
    <property type="match status" value="1"/>
</dbReference>
<evidence type="ECO:0000256" key="8">
    <source>
        <dbReference type="ARBA" id="ARBA00022771"/>
    </source>
</evidence>
<keyword evidence="6 15" id="KW-0812">Transmembrane</keyword>
<evidence type="ECO:0000256" key="14">
    <source>
        <dbReference type="SAM" id="MobiDB-lite"/>
    </source>
</evidence>
<dbReference type="PANTHER" id="PTHR46913:SF1">
    <property type="entry name" value="RING-H2 FINGER PROTEIN ATL16"/>
    <property type="match status" value="1"/>
</dbReference>
<feature type="region of interest" description="Disordered" evidence="14">
    <location>
        <begin position="163"/>
        <end position="190"/>
    </location>
</feature>
<dbReference type="PROSITE" id="PS50089">
    <property type="entry name" value="ZF_RING_2"/>
    <property type="match status" value="1"/>
</dbReference>
<evidence type="ECO:0000256" key="4">
    <source>
        <dbReference type="ARBA" id="ARBA00012483"/>
    </source>
</evidence>
<keyword evidence="11 15" id="KW-1133">Transmembrane helix</keyword>
<keyword evidence="9" id="KW-0833">Ubl conjugation pathway</keyword>
<comment type="catalytic activity">
    <reaction evidence="1">
        <text>S-ubiquitinyl-[E2 ubiquitin-conjugating enzyme]-L-cysteine + [acceptor protein]-L-lysine = [E2 ubiquitin-conjugating enzyme]-L-cysteine + N(6)-ubiquitinyl-[acceptor protein]-L-lysine.</text>
        <dbReference type="EC" id="2.3.2.27"/>
    </reaction>
</comment>
<dbReference type="Gene3D" id="3.30.40.10">
    <property type="entry name" value="Zinc/RING finger domain, C3HC4 (zinc finger)"/>
    <property type="match status" value="1"/>
</dbReference>
<keyword evidence="12 15" id="KW-0472">Membrane</keyword>
<evidence type="ECO:0000256" key="13">
    <source>
        <dbReference type="PROSITE-ProRule" id="PRU00175"/>
    </source>
</evidence>
<keyword evidence="10" id="KW-0862">Zinc</keyword>
<evidence type="ECO:0000256" key="1">
    <source>
        <dbReference type="ARBA" id="ARBA00000900"/>
    </source>
</evidence>